<accession>A0A7X0EX25</accession>
<evidence type="ECO:0000256" key="3">
    <source>
        <dbReference type="ARBA" id="ARBA00022801"/>
    </source>
</evidence>
<dbReference type="InterPro" id="IPR013595">
    <property type="entry name" value="Pept_S33_TAP-like_C"/>
</dbReference>
<organism evidence="7 8">
    <name type="scientific">Nonomuraea muscovyensis</name>
    <dbReference type="NCBI Taxonomy" id="1124761"/>
    <lineage>
        <taxon>Bacteria</taxon>
        <taxon>Bacillati</taxon>
        <taxon>Actinomycetota</taxon>
        <taxon>Actinomycetes</taxon>
        <taxon>Streptosporangiales</taxon>
        <taxon>Streptosporangiaceae</taxon>
        <taxon>Nonomuraea</taxon>
    </lineage>
</organism>
<comment type="similarity">
    <text evidence="1">Belongs to the peptidase S33 family.</text>
</comment>
<proteinExistence type="inferred from homology"/>
<evidence type="ECO:0000313" key="8">
    <source>
        <dbReference type="Proteomes" id="UP000583800"/>
    </source>
</evidence>
<dbReference type="InterPro" id="IPR051601">
    <property type="entry name" value="Serine_prot/Carboxylest_S33"/>
</dbReference>
<evidence type="ECO:0000259" key="6">
    <source>
        <dbReference type="Pfam" id="PF08386"/>
    </source>
</evidence>
<dbReference type="EMBL" id="JACHJB010000001">
    <property type="protein sequence ID" value="MBB6344929.1"/>
    <property type="molecule type" value="Genomic_DNA"/>
</dbReference>
<dbReference type="InterPro" id="IPR029058">
    <property type="entry name" value="AB_hydrolase_fold"/>
</dbReference>
<dbReference type="Gene3D" id="3.40.50.1820">
    <property type="entry name" value="alpha/beta hydrolase"/>
    <property type="match status" value="1"/>
</dbReference>
<reference evidence="7 8" key="1">
    <citation type="submission" date="2020-08" db="EMBL/GenBank/DDBJ databases">
        <title>Sequencing the genomes of 1000 actinobacteria strains.</title>
        <authorList>
            <person name="Klenk H.-P."/>
        </authorList>
    </citation>
    <scope>NUCLEOTIDE SEQUENCE [LARGE SCALE GENOMIC DNA]</scope>
    <source>
        <strain evidence="7 8">DSM 45913</strain>
    </source>
</reference>
<dbReference type="AlphaFoldDB" id="A0A7X0EX25"/>
<dbReference type="RefSeq" id="WP_185082964.1">
    <property type="nucleotide sequence ID" value="NZ_JACHJB010000001.1"/>
</dbReference>
<dbReference type="Pfam" id="PF00561">
    <property type="entry name" value="Abhydrolase_1"/>
    <property type="match status" value="1"/>
</dbReference>
<evidence type="ECO:0000259" key="5">
    <source>
        <dbReference type="Pfam" id="PF00561"/>
    </source>
</evidence>
<gene>
    <name evidence="7" type="ORF">FHU36_001438</name>
</gene>
<comment type="caution">
    <text evidence="7">The sequence shown here is derived from an EMBL/GenBank/DDBJ whole genome shotgun (WGS) entry which is preliminary data.</text>
</comment>
<keyword evidence="3" id="KW-0378">Hydrolase</keyword>
<evidence type="ECO:0000256" key="4">
    <source>
        <dbReference type="SAM" id="SignalP"/>
    </source>
</evidence>
<keyword evidence="2 4" id="KW-0732">Signal</keyword>
<sequence>MLTSITVALALLGAGSPVLSPVTGAPLPSARTGVPLGSTSATPAQRLPARAALTTTPASRARTTTFPATPAALTSTSAARSAASTHRAAALDWRPCPDDKVGMECADLRVPVDWKQPGGREITLKLGRLRATGASEGSLLVAYGGPGGPGLALTRSAAHGWWTDLRRRMDIVTWDTRGYGEQFGGLSTGLPCTWTRLPLPAFPTDDAGFGRLSDTNRGYAEACRAKDPELFAHMSSADHARDMEAIRKALGDAKLNYYGASYAGFYGQAYARLFPGQVRTMVLDGTWSHSAADFSGELVAMARSNQEALDRFFDWCAGDGKCRGARGQWRRLVARAERDPVPARRAGIAYTGRDLQAFAIGAARQGVKAWPELAADIREAAAGDASGFVPDRGLRYPDQATGVTECTDWPRPADRSELEATIARLRRAAPDAGTANTLATGTLGCIGWPVPVTNPPAPLPKGLPPLLGAGAWGESDAVQRVVQQVPGSAVIRHEGPGHTLYGTNTCARAHINRYVTDRSLPPAPTNC</sequence>
<name>A0A7X0EX25_9ACTN</name>
<feature type="chain" id="PRO_5038627889" evidence="4">
    <location>
        <begin position="21"/>
        <end position="527"/>
    </location>
</feature>
<feature type="domain" description="Peptidase S33 tripeptidyl aminopeptidase-like C-terminal" evidence="6">
    <location>
        <begin position="436"/>
        <end position="527"/>
    </location>
</feature>
<protein>
    <submittedName>
        <fullName evidence="7">Pimeloyl-ACP methyl ester carboxylesterase</fullName>
    </submittedName>
</protein>
<evidence type="ECO:0000256" key="2">
    <source>
        <dbReference type="ARBA" id="ARBA00022729"/>
    </source>
</evidence>
<dbReference type="Pfam" id="PF08386">
    <property type="entry name" value="Abhydrolase_4"/>
    <property type="match status" value="1"/>
</dbReference>
<evidence type="ECO:0000313" key="7">
    <source>
        <dbReference type="EMBL" id="MBB6344929.1"/>
    </source>
</evidence>
<keyword evidence="8" id="KW-1185">Reference proteome</keyword>
<dbReference type="SUPFAM" id="SSF53474">
    <property type="entry name" value="alpha/beta-Hydrolases"/>
    <property type="match status" value="1"/>
</dbReference>
<dbReference type="PANTHER" id="PTHR43248">
    <property type="entry name" value="2-SUCCINYL-6-HYDROXY-2,4-CYCLOHEXADIENE-1-CARBOXYLATE SYNTHASE"/>
    <property type="match status" value="1"/>
</dbReference>
<dbReference type="InterPro" id="IPR000073">
    <property type="entry name" value="AB_hydrolase_1"/>
</dbReference>
<dbReference type="PANTHER" id="PTHR43248:SF29">
    <property type="entry name" value="TRIPEPTIDYL AMINOPEPTIDASE"/>
    <property type="match status" value="1"/>
</dbReference>
<dbReference type="GO" id="GO:0016787">
    <property type="term" value="F:hydrolase activity"/>
    <property type="evidence" value="ECO:0007669"/>
    <property type="project" value="UniProtKB-KW"/>
</dbReference>
<evidence type="ECO:0000256" key="1">
    <source>
        <dbReference type="ARBA" id="ARBA00010088"/>
    </source>
</evidence>
<feature type="signal peptide" evidence="4">
    <location>
        <begin position="1"/>
        <end position="20"/>
    </location>
</feature>
<dbReference type="Proteomes" id="UP000583800">
    <property type="component" value="Unassembled WGS sequence"/>
</dbReference>
<feature type="domain" description="AB hydrolase-1" evidence="5">
    <location>
        <begin position="143"/>
        <end position="325"/>
    </location>
</feature>